<keyword evidence="4" id="KW-0472">Membrane</keyword>
<dbReference type="GeneTree" id="ENSGT00940000167365"/>
<dbReference type="Proteomes" id="UP000007635">
    <property type="component" value="Chromosome XIX"/>
</dbReference>
<dbReference type="Ensembl" id="ENSGACT00000076156.1">
    <property type="protein sequence ID" value="ENSGACP00000042361.1"/>
    <property type="gene ID" value="ENSGACG00000013858.2"/>
</dbReference>
<keyword evidence="8" id="KW-1185">Reference proteome</keyword>
<dbReference type="SMART" id="SM00241">
    <property type="entry name" value="ZP"/>
    <property type="match status" value="1"/>
</dbReference>
<evidence type="ECO:0000256" key="2">
    <source>
        <dbReference type="ARBA" id="ARBA00023157"/>
    </source>
</evidence>
<keyword evidence="4" id="KW-0812">Transmembrane</keyword>
<dbReference type="InterPro" id="IPR042235">
    <property type="entry name" value="ZP-C_dom"/>
</dbReference>
<dbReference type="PANTHER" id="PTHR14002:SF53">
    <property type="entry name" value="UROMODULIN"/>
    <property type="match status" value="1"/>
</dbReference>
<dbReference type="PROSITE" id="PS51034">
    <property type="entry name" value="ZP_2"/>
    <property type="match status" value="1"/>
</dbReference>
<keyword evidence="2 3" id="KW-1015">Disulfide bond</keyword>
<dbReference type="GeneID" id="120809065"/>
<dbReference type="Pfam" id="PF00100">
    <property type="entry name" value="Zona_pellucida"/>
    <property type="match status" value="1"/>
</dbReference>
<evidence type="ECO:0000313" key="8">
    <source>
        <dbReference type="Proteomes" id="UP000007635"/>
    </source>
</evidence>
<reference evidence="7" key="2">
    <citation type="submission" date="2025-08" db="UniProtKB">
        <authorList>
            <consortium name="Ensembl"/>
        </authorList>
    </citation>
    <scope>IDENTIFICATION</scope>
</reference>
<evidence type="ECO:0000259" key="6">
    <source>
        <dbReference type="PROSITE" id="PS51034"/>
    </source>
</evidence>
<feature type="disulfide bond" evidence="3">
    <location>
        <begin position="78"/>
        <end position="87"/>
    </location>
</feature>
<dbReference type="InterPro" id="IPR000742">
    <property type="entry name" value="EGF"/>
</dbReference>
<feature type="domain" description="EGF-like" evidence="5">
    <location>
        <begin position="52"/>
        <end position="88"/>
    </location>
</feature>
<keyword evidence="3" id="KW-0245">EGF-like domain</keyword>
<keyword evidence="4" id="KW-1133">Transmembrane helix</keyword>
<evidence type="ECO:0000259" key="5">
    <source>
        <dbReference type="PROSITE" id="PS50026"/>
    </source>
</evidence>
<dbReference type="PROSITE" id="PS50026">
    <property type="entry name" value="EGF_3"/>
    <property type="match status" value="1"/>
</dbReference>
<reference evidence="7" key="3">
    <citation type="submission" date="2025-09" db="UniProtKB">
        <authorList>
            <consortium name="Ensembl"/>
        </authorList>
    </citation>
    <scope>IDENTIFICATION</scope>
</reference>
<dbReference type="KEGG" id="gat:120809065"/>
<dbReference type="RefSeq" id="XP_040018558.1">
    <property type="nucleotide sequence ID" value="XM_040162624.1"/>
</dbReference>
<comment type="caution">
    <text evidence="3">Lacks conserved residue(s) required for the propagation of feature annotation.</text>
</comment>
<protein>
    <submittedName>
        <fullName evidence="7">Zona pellucida glycoprotein d</fullName>
    </submittedName>
</protein>
<dbReference type="PANTHER" id="PTHR14002">
    <property type="entry name" value="ENDOGLIN/TGF-BETA RECEPTOR TYPE III"/>
    <property type="match status" value="1"/>
</dbReference>
<dbReference type="PROSITE" id="PS01186">
    <property type="entry name" value="EGF_2"/>
    <property type="match status" value="1"/>
</dbReference>
<dbReference type="InterPro" id="IPR001507">
    <property type="entry name" value="ZP_dom"/>
</dbReference>
<keyword evidence="1" id="KW-0732">Signal</keyword>
<feature type="domain" description="ZP" evidence="6">
    <location>
        <begin position="96"/>
        <end position="361"/>
    </location>
</feature>
<dbReference type="InterPro" id="IPR055355">
    <property type="entry name" value="ZP-C"/>
</dbReference>
<proteinExistence type="predicted"/>
<dbReference type="Gene3D" id="2.60.40.3210">
    <property type="entry name" value="Zona pellucida, ZP-N domain"/>
    <property type="match status" value="1"/>
</dbReference>
<feature type="transmembrane region" description="Helical" evidence="4">
    <location>
        <begin position="389"/>
        <end position="414"/>
    </location>
</feature>
<accession>A0AAQ4PWW2</accession>
<evidence type="ECO:0000256" key="1">
    <source>
        <dbReference type="ARBA" id="ARBA00022729"/>
    </source>
</evidence>
<dbReference type="AlphaFoldDB" id="A0AAQ4PWW2"/>
<sequence>MMPIGLKFSARCCTLLMQHRPPVRSVTNMNSAATRQLSLVLVLLFGFMRQCVRGVCSVEHCTNSTRCLLSEDQRRCKCANGYYSDQCDKNAHIKVVCGKDFIAIRAMEDYFTFHSVPLQSLHLPNKSCRPQREVIDGVPYFVSKISKDEYQMCGGKALTRKNQISYSLSLQSEPQVIGNIVRNPVIKMNYTCVYPSIRTVSLPFPVIHFSSELVMHLDELDANIQMMLYTDQSYSKAYSSAPTIGLRDKVYVEVKVTEPADYFLLRLNECWATQFPQPNATAGLVYTLLLNGCVDDETVSFLKSAGESGGNGESSTIHYSFDMFRFTAEPHDLYLHCTVELCTPEEHNSCTPNCNSMSKREAMRSDPSLGLLSYGPIRIEMPDRHQSSILATVVLPVAGVWILGFFIIILITVIKAGNRRFKLTGEQ</sequence>
<dbReference type="CTD" id="327407"/>
<name>A0AAQ4PWW2_GASAC</name>
<dbReference type="Gene3D" id="2.60.40.4100">
    <property type="entry name" value="Zona pellucida, ZP-C domain"/>
    <property type="match status" value="1"/>
</dbReference>
<evidence type="ECO:0000256" key="4">
    <source>
        <dbReference type="SAM" id="Phobius"/>
    </source>
</evidence>
<evidence type="ECO:0000256" key="3">
    <source>
        <dbReference type="PROSITE-ProRule" id="PRU00076"/>
    </source>
</evidence>
<reference evidence="7 8" key="1">
    <citation type="journal article" date="2021" name="G3 (Bethesda)">
        <title>Improved contiguity of the threespine stickleback genome using long-read sequencing.</title>
        <authorList>
            <person name="Nath S."/>
            <person name="Shaw D.E."/>
            <person name="White M.A."/>
        </authorList>
    </citation>
    <scope>NUCLEOTIDE SEQUENCE [LARGE SCALE GENOMIC DNA]</scope>
    <source>
        <strain evidence="7 8">Lake Benthic</strain>
    </source>
</reference>
<organism evidence="7 8">
    <name type="scientific">Gasterosteus aculeatus aculeatus</name>
    <name type="common">three-spined stickleback</name>
    <dbReference type="NCBI Taxonomy" id="481459"/>
    <lineage>
        <taxon>Eukaryota</taxon>
        <taxon>Metazoa</taxon>
        <taxon>Chordata</taxon>
        <taxon>Craniata</taxon>
        <taxon>Vertebrata</taxon>
        <taxon>Euteleostomi</taxon>
        <taxon>Actinopterygii</taxon>
        <taxon>Neopterygii</taxon>
        <taxon>Teleostei</taxon>
        <taxon>Neoteleostei</taxon>
        <taxon>Acanthomorphata</taxon>
        <taxon>Eupercaria</taxon>
        <taxon>Perciformes</taxon>
        <taxon>Cottioidei</taxon>
        <taxon>Gasterosteales</taxon>
        <taxon>Gasterosteidae</taxon>
        <taxon>Gasterosteus</taxon>
    </lineage>
</organism>
<evidence type="ECO:0000313" key="7">
    <source>
        <dbReference type="Ensembl" id="ENSGACP00000042361.1"/>
    </source>
</evidence>